<dbReference type="SUPFAM" id="SSF81383">
    <property type="entry name" value="F-box domain"/>
    <property type="match status" value="1"/>
</dbReference>
<comment type="subunit">
    <text evidence="3">Directly interacts with SKP1 and CUL1.</text>
</comment>
<reference evidence="7" key="2">
    <citation type="submission" date="2025-08" db="UniProtKB">
        <authorList>
            <consortium name="Ensembl"/>
        </authorList>
    </citation>
    <scope>IDENTIFICATION</scope>
</reference>
<dbReference type="CTD" id="55336"/>
<reference evidence="7" key="3">
    <citation type="submission" date="2025-09" db="UniProtKB">
        <authorList>
            <consortium name="Ensembl"/>
        </authorList>
    </citation>
    <scope>IDENTIFICATION</scope>
</reference>
<dbReference type="FunFam" id="1.20.1280.50:FF:000005">
    <property type="entry name" value="F-box/LRR-repeat protein 3 isoform X1"/>
    <property type="match status" value="1"/>
</dbReference>
<dbReference type="FunFam" id="3.80.10.10:FF:000260">
    <property type="entry name" value="F-box/LRR-repeat protein 8"/>
    <property type="match status" value="1"/>
</dbReference>
<dbReference type="GeneID" id="108918970"/>
<dbReference type="Proteomes" id="UP000694397">
    <property type="component" value="Chromosome 7"/>
</dbReference>
<organism evidence="7 8">
    <name type="scientific">Scleropages formosus</name>
    <name type="common">Asian bonytongue</name>
    <name type="synonym">Osteoglossum formosum</name>
    <dbReference type="NCBI Taxonomy" id="113540"/>
    <lineage>
        <taxon>Eukaryota</taxon>
        <taxon>Metazoa</taxon>
        <taxon>Chordata</taxon>
        <taxon>Craniata</taxon>
        <taxon>Vertebrata</taxon>
        <taxon>Euteleostomi</taxon>
        <taxon>Actinopterygii</taxon>
        <taxon>Neopterygii</taxon>
        <taxon>Teleostei</taxon>
        <taxon>Osteoglossocephala</taxon>
        <taxon>Osteoglossomorpha</taxon>
        <taxon>Osteoglossiformes</taxon>
        <taxon>Osteoglossidae</taxon>
        <taxon>Scleropages</taxon>
    </lineage>
</organism>
<name>A0A8C9RLG9_SCLFO</name>
<accession>A0A8C9RLG9</accession>
<dbReference type="OrthoDB" id="3219396at2759"/>
<dbReference type="InterPro" id="IPR032675">
    <property type="entry name" value="LRR_dom_sf"/>
</dbReference>
<proteinExistence type="predicted"/>
<evidence type="ECO:0000256" key="5">
    <source>
        <dbReference type="ARBA" id="ARBA00077971"/>
    </source>
</evidence>
<evidence type="ECO:0000313" key="7">
    <source>
        <dbReference type="Ensembl" id="ENSSFOP00015021543.1"/>
    </source>
</evidence>
<evidence type="ECO:0000313" key="8">
    <source>
        <dbReference type="Proteomes" id="UP000694397"/>
    </source>
</evidence>
<dbReference type="Ensembl" id="ENSSFOT00015021782.2">
    <property type="protein sequence ID" value="ENSSFOP00015021543.1"/>
    <property type="gene ID" value="ENSSFOG00015013875.2"/>
</dbReference>
<sequence length="372" mass="42522">MEFPEEVLAHIFSYLSLWDRYSSSLVCRAWAETMTHPSVWYYTEVRCESGAENCGLQRFCQLLNMVKHLKIIVCQLKEVASRDMAVRVLNLAADGDNRLRKLCISCTGDFPLFYSGEDILRSIEAVLLNETSGLSLREVDFREMPFTLSDQLIRNVAHRSPELRKLYINNQTLVCNVASDTIQEVLASCPQLSVLGVFYASLSEKVLSELLSPQRAPFQLLELFCERSDKYVPCISNEFWGGLRKRHPSLAVNIILNHTLPARKFLKILQPDMPVRELELITYTYLVGEIQFVTTNYGPSLEKLVLQTTSSAELDSALVDLATCCPRLREIHCYCVVSLPVVQAFLSRCPLLWRYTLKTRKEPHPWTCTVLK</sequence>
<evidence type="ECO:0000256" key="2">
    <source>
        <dbReference type="ARBA" id="ARBA00022786"/>
    </source>
</evidence>
<keyword evidence="2" id="KW-0833">Ubl conjugation pathway</keyword>
<dbReference type="SMART" id="SM00256">
    <property type="entry name" value="FBOX"/>
    <property type="match status" value="1"/>
</dbReference>
<dbReference type="PANTHER" id="PTHR20872:SF1">
    <property type="entry name" value="F-BOX DOMAIN-CONTAINING PROTEIN"/>
    <property type="match status" value="1"/>
</dbReference>
<protein>
    <recommendedName>
        <fullName evidence="4">F-box/LRR-repeat protein 8</fullName>
    </recommendedName>
    <alternativeName>
        <fullName evidence="5">F-box and leucine-rich repeat protein 8</fullName>
    </alternativeName>
</protein>
<evidence type="ECO:0000259" key="6">
    <source>
        <dbReference type="PROSITE" id="PS50181"/>
    </source>
</evidence>
<evidence type="ECO:0000256" key="3">
    <source>
        <dbReference type="ARBA" id="ARBA00062469"/>
    </source>
</evidence>
<keyword evidence="8" id="KW-1185">Reference proteome</keyword>
<feature type="domain" description="F-box" evidence="6">
    <location>
        <begin position="1"/>
        <end position="43"/>
    </location>
</feature>
<dbReference type="Pfam" id="PF12937">
    <property type="entry name" value="F-box-like"/>
    <property type="match status" value="1"/>
</dbReference>
<dbReference type="InterPro" id="IPR001810">
    <property type="entry name" value="F-box_dom"/>
</dbReference>
<dbReference type="RefSeq" id="XP_018582135.1">
    <property type="nucleotide sequence ID" value="XM_018726619.2"/>
</dbReference>
<dbReference type="AlphaFoldDB" id="A0A8C9RLG9"/>
<dbReference type="GeneTree" id="ENSGT00420000029943"/>
<dbReference type="Gene3D" id="1.20.1280.50">
    <property type="match status" value="1"/>
</dbReference>
<dbReference type="PROSITE" id="PS50181">
    <property type="entry name" value="FBOX"/>
    <property type="match status" value="1"/>
</dbReference>
<dbReference type="PANTHER" id="PTHR20872">
    <property type="match status" value="1"/>
</dbReference>
<dbReference type="Gene3D" id="3.80.10.10">
    <property type="entry name" value="Ribonuclease Inhibitor"/>
    <property type="match status" value="1"/>
</dbReference>
<dbReference type="InterPro" id="IPR036047">
    <property type="entry name" value="F-box-like_dom_sf"/>
</dbReference>
<evidence type="ECO:0000256" key="4">
    <source>
        <dbReference type="ARBA" id="ARBA00070268"/>
    </source>
</evidence>
<dbReference type="KEGG" id="sfm:108918970"/>
<comment type="function">
    <text evidence="1">Substrate-recognition component of the SCF (SKP1-CUL1-F-box protein)-type E3 ubiquitin ligase complex.</text>
</comment>
<evidence type="ECO:0000256" key="1">
    <source>
        <dbReference type="ARBA" id="ARBA00003437"/>
    </source>
</evidence>
<gene>
    <name evidence="7" type="primary">FBXL8</name>
    <name evidence="7" type="synonym">fbxl8</name>
</gene>
<reference evidence="7 8" key="1">
    <citation type="submission" date="2019-04" db="EMBL/GenBank/DDBJ databases">
        <authorList>
            <consortium name="Wellcome Sanger Institute Data Sharing"/>
        </authorList>
    </citation>
    <scope>NUCLEOTIDE SEQUENCE [LARGE SCALE GENOMIC DNA]</scope>
</reference>